<comment type="caution">
    <text evidence="2">The sequence shown here is derived from an EMBL/GenBank/DDBJ whole genome shotgun (WGS) entry which is preliminary data.</text>
</comment>
<sequence>ARSLLHDSVRDAAPMHDDMHEVRPLSATRARGATFPVLKRARGALNLCNAAR</sequence>
<dbReference type="Proteomes" id="UP000823775">
    <property type="component" value="Unassembled WGS sequence"/>
</dbReference>
<reference evidence="2 3" key="1">
    <citation type="journal article" date="2021" name="BMC Genomics">
        <title>Datura genome reveals duplications of psychoactive alkaloid biosynthetic genes and high mutation rate following tissue culture.</title>
        <authorList>
            <person name="Rajewski A."/>
            <person name="Carter-House D."/>
            <person name="Stajich J."/>
            <person name="Litt A."/>
        </authorList>
    </citation>
    <scope>NUCLEOTIDE SEQUENCE [LARGE SCALE GENOMIC DNA]</scope>
    <source>
        <strain evidence="2">AR-01</strain>
    </source>
</reference>
<evidence type="ECO:0000313" key="3">
    <source>
        <dbReference type="Proteomes" id="UP000823775"/>
    </source>
</evidence>
<organism evidence="2 3">
    <name type="scientific">Datura stramonium</name>
    <name type="common">Jimsonweed</name>
    <name type="synonym">Common thornapple</name>
    <dbReference type="NCBI Taxonomy" id="4076"/>
    <lineage>
        <taxon>Eukaryota</taxon>
        <taxon>Viridiplantae</taxon>
        <taxon>Streptophyta</taxon>
        <taxon>Embryophyta</taxon>
        <taxon>Tracheophyta</taxon>
        <taxon>Spermatophyta</taxon>
        <taxon>Magnoliopsida</taxon>
        <taxon>eudicotyledons</taxon>
        <taxon>Gunneridae</taxon>
        <taxon>Pentapetalae</taxon>
        <taxon>asterids</taxon>
        <taxon>lamiids</taxon>
        <taxon>Solanales</taxon>
        <taxon>Solanaceae</taxon>
        <taxon>Solanoideae</taxon>
        <taxon>Datureae</taxon>
        <taxon>Datura</taxon>
    </lineage>
</organism>
<evidence type="ECO:0000256" key="1">
    <source>
        <dbReference type="SAM" id="MobiDB-lite"/>
    </source>
</evidence>
<evidence type="ECO:0000313" key="2">
    <source>
        <dbReference type="EMBL" id="MCD9561338.1"/>
    </source>
</evidence>
<keyword evidence="3" id="KW-1185">Reference proteome</keyword>
<feature type="non-terminal residue" evidence="2">
    <location>
        <position position="1"/>
    </location>
</feature>
<dbReference type="EMBL" id="JACEIK010002463">
    <property type="protein sequence ID" value="MCD9561338.1"/>
    <property type="molecule type" value="Genomic_DNA"/>
</dbReference>
<protein>
    <submittedName>
        <fullName evidence="2">Uncharacterized protein</fullName>
    </submittedName>
</protein>
<feature type="region of interest" description="Disordered" evidence="1">
    <location>
        <begin position="1"/>
        <end position="21"/>
    </location>
</feature>
<gene>
    <name evidence="2" type="ORF">HAX54_020398</name>
</gene>
<proteinExistence type="predicted"/>
<accession>A0ABS8USK7</accession>
<name>A0ABS8USK7_DATST</name>